<sequence>MCIYYSCRHCHTEFGKIDREYYQVIHLALSQLSEEDKREMLMYHVDGNIYVKVICEHCQSTLEENPHYHECHTFLQ</sequence>
<dbReference type="InterPro" id="IPR020115">
    <property type="entry name" value="Fin"/>
</dbReference>
<comment type="caution">
    <text evidence="1">The sequence shown here is derived from an EMBL/GenBank/DDBJ whole genome shotgun (WGS) entry which is preliminary data.</text>
</comment>
<accession>A0A917EU76</accession>
<evidence type="ECO:0000313" key="1">
    <source>
        <dbReference type="EMBL" id="GGE84659.1"/>
    </source>
</evidence>
<dbReference type="EMBL" id="BMFK01000008">
    <property type="protein sequence ID" value="GGE84659.1"/>
    <property type="molecule type" value="Genomic_DNA"/>
</dbReference>
<evidence type="ECO:0000313" key="2">
    <source>
        <dbReference type="Proteomes" id="UP000605259"/>
    </source>
</evidence>
<dbReference type="GO" id="GO:0010468">
    <property type="term" value="P:regulation of gene expression"/>
    <property type="evidence" value="ECO:0007669"/>
    <property type="project" value="InterPro"/>
</dbReference>
<proteinExistence type="predicted"/>
<gene>
    <name evidence="1" type="primary">fin</name>
    <name evidence="1" type="ORF">GCM10007140_37730</name>
</gene>
<organism evidence="1 2">
    <name type="scientific">Priestia taiwanensis</name>
    <dbReference type="NCBI Taxonomy" id="1347902"/>
    <lineage>
        <taxon>Bacteria</taxon>
        <taxon>Bacillati</taxon>
        <taxon>Bacillota</taxon>
        <taxon>Bacilli</taxon>
        <taxon>Bacillales</taxon>
        <taxon>Bacillaceae</taxon>
        <taxon>Priestia</taxon>
    </lineage>
</organism>
<name>A0A917EU76_9BACI</name>
<dbReference type="Pfam" id="PF10955">
    <property type="entry name" value="Fin"/>
    <property type="match status" value="1"/>
</dbReference>
<reference evidence="1" key="1">
    <citation type="journal article" date="2014" name="Int. J. Syst. Evol. Microbiol.">
        <title>Complete genome sequence of Corynebacterium casei LMG S-19264T (=DSM 44701T), isolated from a smear-ripened cheese.</title>
        <authorList>
            <consortium name="US DOE Joint Genome Institute (JGI-PGF)"/>
            <person name="Walter F."/>
            <person name="Albersmeier A."/>
            <person name="Kalinowski J."/>
            <person name="Ruckert C."/>
        </authorList>
    </citation>
    <scope>NUCLEOTIDE SEQUENCE</scope>
    <source>
        <strain evidence="1">CGMCC 1.12698</strain>
    </source>
</reference>
<keyword evidence="2" id="KW-1185">Reference proteome</keyword>
<dbReference type="RefSeq" id="WP_188390062.1">
    <property type="nucleotide sequence ID" value="NZ_BMFK01000008.1"/>
</dbReference>
<reference evidence="1" key="2">
    <citation type="submission" date="2020-09" db="EMBL/GenBank/DDBJ databases">
        <authorList>
            <person name="Sun Q."/>
            <person name="Zhou Y."/>
        </authorList>
    </citation>
    <scope>NUCLEOTIDE SEQUENCE</scope>
    <source>
        <strain evidence="1">CGMCC 1.12698</strain>
    </source>
</reference>
<dbReference type="AlphaFoldDB" id="A0A917EU76"/>
<dbReference type="Proteomes" id="UP000605259">
    <property type="component" value="Unassembled WGS sequence"/>
</dbReference>
<protein>
    <submittedName>
        <fullName evidence="1">Anti-sigma-F factor Fin</fullName>
    </submittedName>
</protein>